<keyword evidence="3" id="KW-0804">Transcription</keyword>
<organism evidence="5 6">
    <name type="scientific">Frankia canadensis</name>
    <dbReference type="NCBI Taxonomy" id="1836972"/>
    <lineage>
        <taxon>Bacteria</taxon>
        <taxon>Bacillati</taxon>
        <taxon>Actinomycetota</taxon>
        <taxon>Actinomycetes</taxon>
        <taxon>Frankiales</taxon>
        <taxon>Frankiaceae</taxon>
        <taxon>Frankia</taxon>
    </lineage>
</organism>
<protein>
    <submittedName>
        <fullName evidence="5">DNA-binding transcriptional regulator, MarR family</fullName>
    </submittedName>
</protein>
<evidence type="ECO:0000313" key="6">
    <source>
        <dbReference type="Proteomes" id="UP000234331"/>
    </source>
</evidence>
<keyword evidence="1" id="KW-0805">Transcription regulation</keyword>
<dbReference type="SMART" id="SM00347">
    <property type="entry name" value="HTH_MARR"/>
    <property type="match status" value="1"/>
</dbReference>
<dbReference type="Proteomes" id="UP000234331">
    <property type="component" value="Unassembled WGS sequence"/>
</dbReference>
<dbReference type="GO" id="GO:0003677">
    <property type="term" value="F:DNA binding"/>
    <property type="evidence" value="ECO:0007669"/>
    <property type="project" value="UniProtKB-KW"/>
</dbReference>
<dbReference type="Pfam" id="PF12802">
    <property type="entry name" value="MarR_2"/>
    <property type="match status" value="1"/>
</dbReference>
<evidence type="ECO:0000256" key="2">
    <source>
        <dbReference type="ARBA" id="ARBA00023125"/>
    </source>
</evidence>
<dbReference type="InterPro" id="IPR036388">
    <property type="entry name" value="WH-like_DNA-bd_sf"/>
</dbReference>
<evidence type="ECO:0000259" key="4">
    <source>
        <dbReference type="SMART" id="SM00347"/>
    </source>
</evidence>
<reference evidence="5 6" key="1">
    <citation type="submission" date="2017-06" db="EMBL/GenBank/DDBJ databases">
        <authorList>
            <person name="Kim H.J."/>
            <person name="Triplett B.A."/>
        </authorList>
    </citation>
    <scope>NUCLEOTIDE SEQUENCE [LARGE SCALE GENOMIC DNA]</scope>
    <source>
        <strain evidence="5">FRACA_ARgP5</strain>
    </source>
</reference>
<dbReference type="OrthoDB" id="3216907at2"/>
<sequence>MASSHPVSPSGAGGETPADWELGLVLASAHQVWRARTATALAQAGFGDLRPPDVQLLRLVEGGVATVGELAALFTVSKQAVSKVVDTLVGRDYLTRFTDRADRRRAPLALTPRAREAIRVVGRRREADQRILRDQLGEAGVRALRDGLAAVVALAPDQEVVLALAQRLADAEPARSG</sequence>
<keyword evidence="6" id="KW-1185">Reference proteome</keyword>
<dbReference type="PANTHER" id="PTHR33164:SF43">
    <property type="entry name" value="HTH-TYPE TRANSCRIPTIONAL REPRESSOR YETL"/>
    <property type="match status" value="1"/>
</dbReference>
<dbReference type="InterPro" id="IPR000835">
    <property type="entry name" value="HTH_MarR-typ"/>
</dbReference>
<dbReference type="GO" id="GO:0003700">
    <property type="term" value="F:DNA-binding transcription factor activity"/>
    <property type="evidence" value="ECO:0007669"/>
    <property type="project" value="InterPro"/>
</dbReference>
<gene>
    <name evidence="5" type="ORF">FRACA_1010016</name>
</gene>
<dbReference type="RefSeq" id="WP_101829698.1">
    <property type="nucleotide sequence ID" value="NZ_FZMO01000004.1"/>
</dbReference>
<accession>A0A2I2KIP2</accession>
<keyword evidence="2 5" id="KW-0238">DNA-binding</keyword>
<dbReference type="InterPro" id="IPR036390">
    <property type="entry name" value="WH_DNA-bd_sf"/>
</dbReference>
<dbReference type="GO" id="GO:0006950">
    <property type="term" value="P:response to stress"/>
    <property type="evidence" value="ECO:0007669"/>
    <property type="project" value="TreeGrafter"/>
</dbReference>
<dbReference type="AlphaFoldDB" id="A0A2I2KIP2"/>
<evidence type="ECO:0000313" key="5">
    <source>
        <dbReference type="EMBL" id="SNQ45538.1"/>
    </source>
</evidence>
<name>A0A2I2KIP2_9ACTN</name>
<dbReference type="SUPFAM" id="SSF46785">
    <property type="entry name" value="Winged helix' DNA-binding domain"/>
    <property type="match status" value="1"/>
</dbReference>
<dbReference type="InterPro" id="IPR023187">
    <property type="entry name" value="Tscrpt_reg_MarR-type_CS"/>
</dbReference>
<feature type="domain" description="HTH marR-type" evidence="4">
    <location>
        <begin position="42"/>
        <end position="141"/>
    </location>
</feature>
<evidence type="ECO:0000256" key="3">
    <source>
        <dbReference type="ARBA" id="ARBA00023163"/>
    </source>
</evidence>
<dbReference type="InterPro" id="IPR039422">
    <property type="entry name" value="MarR/SlyA-like"/>
</dbReference>
<dbReference type="PROSITE" id="PS01117">
    <property type="entry name" value="HTH_MARR_1"/>
    <property type="match status" value="1"/>
</dbReference>
<dbReference type="PANTHER" id="PTHR33164">
    <property type="entry name" value="TRANSCRIPTIONAL REGULATOR, MARR FAMILY"/>
    <property type="match status" value="1"/>
</dbReference>
<proteinExistence type="predicted"/>
<evidence type="ECO:0000256" key="1">
    <source>
        <dbReference type="ARBA" id="ARBA00023015"/>
    </source>
</evidence>
<dbReference type="Gene3D" id="1.10.10.10">
    <property type="entry name" value="Winged helix-like DNA-binding domain superfamily/Winged helix DNA-binding domain"/>
    <property type="match status" value="1"/>
</dbReference>
<dbReference type="EMBL" id="FZMO01000004">
    <property type="protein sequence ID" value="SNQ45538.1"/>
    <property type="molecule type" value="Genomic_DNA"/>
</dbReference>